<dbReference type="GO" id="GO:0004386">
    <property type="term" value="F:helicase activity"/>
    <property type="evidence" value="ECO:0007669"/>
    <property type="project" value="UniProtKB-KW"/>
</dbReference>
<dbReference type="InterPro" id="IPR050474">
    <property type="entry name" value="Hel308_SKI2-like"/>
</dbReference>
<protein>
    <recommendedName>
        <fullName evidence="5">Helicase ATP-binding domain-containing protein</fullName>
    </recommendedName>
</protein>
<keyword evidence="3" id="KW-0347">Helicase</keyword>
<evidence type="ECO:0000313" key="7">
    <source>
        <dbReference type="Proteomes" id="UP000784294"/>
    </source>
</evidence>
<dbReference type="AlphaFoldDB" id="A0A448X123"/>
<keyword evidence="7" id="KW-1185">Reference proteome</keyword>
<dbReference type="OrthoDB" id="2320933at2759"/>
<comment type="caution">
    <text evidence="6">The sequence shown here is derived from an EMBL/GenBank/DDBJ whole genome shotgun (WGS) entry which is preliminary data.</text>
</comment>
<evidence type="ECO:0000256" key="3">
    <source>
        <dbReference type="ARBA" id="ARBA00022806"/>
    </source>
</evidence>
<dbReference type="SUPFAM" id="SSF52540">
    <property type="entry name" value="P-loop containing nucleoside triphosphate hydrolases"/>
    <property type="match status" value="1"/>
</dbReference>
<dbReference type="PANTHER" id="PTHR47961">
    <property type="entry name" value="DNA POLYMERASE THETA, PUTATIVE (AFU_ORTHOLOGUE AFUA_1G05260)-RELATED"/>
    <property type="match status" value="1"/>
</dbReference>
<keyword evidence="1" id="KW-0547">Nucleotide-binding</keyword>
<dbReference type="GO" id="GO:0005524">
    <property type="term" value="F:ATP binding"/>
    <property type="evidence" value="ECO:0007669"/>
    <property type="project" value="UniProtKB-KW"/>
</dbReference>
<evidence type="ECO:0000259" key="5">
    <source>
        <dbReference type="PROSITE" id="PS51192"/>
    </source>
</evidence>
<accession>A0A448X123</accession>
<keyword evidence="4" id="KW-0067">ATP-binding</keyword>
<feature type="domain" description="Helicase ATP-binding" evidence="5">
    <location>
        <begin position="1"/>
        <end position="142"/>
    </location>
</feature>
<dbReference type="Proteomes" id="UP000784294">
    <property type="component" value="Unassembled WGS sequence"/>
</dbReference>
<keyword evidence="2" id="KW-0378">Hydrolase</keyword>
<proteinExistence type="predicted"/>
<dbReference type="EMBL" id="CAAALY010071909">
    <property type="protein sequence ID" value="VEL25138.1"/>
    <property type="molecule type" value="Genomic_DNA"/>
</dbReference>
<reference evidence="6" key="1">
    <citation type="submission" date="2018-11" db="EMBL/GenBank/DDBJ databases">
        <authorList>
            <consortium name="Pathogen Informatics"/>
        </authorList>
    </citation>
    <scope>NUCLEOTIDE SEQUENCE</scope>
</reference>
<name>A0A448X123_9PLAT</name>
<evidence type="ECO:0000256" key="2">
    <source>
        <dbReference type="ARBA" id="ARBA00022801"/>
    </source>
</evidence>
<dbReference type="Gene3D" id="3.40.50.300">
    <property type="entry name" value="P-loop containing nucleotide triphosphate hydrolases"/>
    <property type="match status" value="1"/>
</dbReference>
<organism evidence="6 7">
    <name type="scientific">Protopolystoma xenopodis</name>
    <dbReference type="NCBI Taxonomy" id="117903"/>
    <lineage>
        <taxon>Eukaryota</taxon>
        <taxon>Metazoa</taxon>
        <taxon>Spiralia</taxon>
        <taxon>Lophotrochozoa</taxon>
        <taxon>Platyhelminthes</taxon>
        <taxon>Monogenea</taxon>
        <taxon>Polyopisthocotylea</taxon>
        <taxon>Polystomatidea</taxon>
        <taxon>Polystomatidae</taxon>
        <taxon>Protopolystoma</taxon>
    </lineage>
</organism>
<evidence type="ECO:0000313" key="6">
    <source>
        <dbReference type="EMBL" id="VEL25138.1"/>
    </source>
</evidence>
<dbReference type="InterPro" id="IPR014001">
    <property type="entry name" value="Helicase_ATP-bd"/>
</dbReference>
<evidence type="ECO:0000256" key="1">
    <source>
        <dbReference type="ARBA" id="ARBA00022741"/>
    </source>
</evidence>
<dbReference type="GO" id="GO:0016787">
    <property type="term" value="F:hydrolase activity"/>
    <property type="evidence" value="ECO:0007669"/>
    <property type="project" value="UniProtKB-KW"/>
</dbReference>
<dbReference type="PROSITE" id="PS51192">
    <property type="entry name" value="HELICASE_ATP_BIND_1"/>
    <property type="match status" value="1"/>
</dbReference>
<sequence>MFQELLIGQKDVLFILPFVSIVQEKVRSLNPLGLELGFLVEEYAGNRGRFPLVKRQSRRSVYIATIEKALKVIHHLIVSSNLSSIGLLHMIGDGGVRGATIELALTYLRIASPETRIIGMSATLSNISDLTTFLSAKLYTNDFRPIELIEYVKINDHIFRLKPEIQHREFTCEDDYYEYLENRLEHIRIVHFK</sequence>
<gene>
    <name evidence="6" type="ORF">PXEA_LOCUS18578</name>
</gene>
<feature type="non-terminal residue" evidence="6">
    <location>
        <position position="1"/>
    </location>
</feature>
<evidence type="ECO:0000256" key="4">
    <source>
        <dbReference type="ARBA" id="ARBA00022840"/>
    </source>
</evidence>
<dbReference type="PANTHER" id="PTHR47961:SF12">
    <property type="entry name" value="HELICASE POLQ-LIKE"/>
    <property type="match status" value="1"/>
</dbReference>
<dbReference type="InterPro" id="IPR027417">
    <property type="entry name" value="P-loop_NTPase"/>
</dbReference>